<reference evidence="1" key="1">
    <citation type="submission" date="2021-06" db="EMBL/GenBank/DDBJ databases">
        <authorList>
            <person name="Kallberg Y."/>
            <person name="Tangrot J."/>
            <person name="Rosling A."/>
        </authorList>
    </citation>
    <scope>NUCLEOTIDE SEQUENCE</scope>
    <source>
        <strain evidence="1">MA453B</strain>
    </source>
</reference>
<gene>
    <name evidence="1" type="ORF">DERYTH_LOCUS28051</name>
</gene>
<accession>A0A9N9PKS5</accession>
<comment type="caution">
    <text evidence="1">The sequence shown here is derived from an EMBL/GenBank/DDBJ whole genome shotgun (WGS) entry which is preliminary data.</text>
</comment>
<organism evidence="1 2">
    <name type="scientific">Dentiscutata erythropus</name>
    <dbReference type="NCBI Taxonomy" id="1348616"/>
    <lineage>
        <taxon>Eukaryota</taxon>
        <taxon>Fungi</taxon>
        <taxon>Fungi incertae sedis</taxon>
        <taxon>Mucoromycota</taxon>
        <taxon>Glomeromycotina</taxon>
        <taxon>Glomeromycetes</taxon>
        <taxon>Diversisporales</taxon>
        <taxon>Gigasporaceae</taxon>
        <taxon>Dentiscutata</taxon>
    </lineage>
</organism>
<evidence type="ECO:0000313" key="2">
    <source>
        <dbReference type="Proteomes" id="UP000789405"/>
    </source>
</evidence>
<sequence length="46" mass="5407">APKCVLIHRILRILIYNVQNTTPQEWTSGKNFRLTNYICLGTFLWA</sequence>
<dbReference type="AlphaFoldDB" id="A0A9N9PKS5"/>
<dbReference type="EMBL" id="CAJVPY010067734">
    <property type="protein sequence ID" value="CAG8826275.1"/>
    <property type="molecule type" value="Genomic_DNA"/>
</dbReference>
<name>A0A9N9PKS5_9GLOM</name>
<proteinExistence type="predicted"/>
<keyword evidence="2" id="KW-1185">Reference proteome</keyword>
<evidence type="ECO:0000313" key="1">
    <source>
        <dbReference type="EMBL" id="CAG8826275.1"/>
    </source>
</evidence>
<protein>
    <submittedName>
        <fullName evidence="1">9260_t:CDS:1</fullName>
    </submittedName>
</protein>
<feature type="non-terminal residue" evidence="1">
    <location>
        <position position="46"/>
    </location>
</feature>
<dbReference type="Proteomes" id="UP000789405">
    <property type="component" value="Unassembled WGS sequence"/>
</dbReference>